<keyword evidence="4" id="KW-0808">Transferase</keyword>
<dbReference type="Pfam" id="PF00512">
    <property type="entry name" value="HisKA"/>
    <property type="match status" value="1"/>
</dbReference>
<dbReference type="PROSITE" id="PS50109">
    <property type="entry name" value="HIS_KIN"/>
    <property type="match status" value="2"/>
</dbReference>
<evidence type="ECO:0000256" key="1">
    <source>
        <dbReference type="ARBA" id="ARBA00000085"/>
    </source>
</evidence>
<comment type="catalytic activity">
    <reaction evidence="1">
        <text>ATP + protein L-histidine = ADP + protein N-phospho-L-histidine.</text>
        <dbReference type="EC" id="2.7.13.3"/>
    </reaction>
</comment>
<keyword evidence="5" id="KW-0418">Kinase</keyword>
<dbReference type="NCBIfam" id="TIGR00229">
    <property type="entry name" value="sensory_box"/>
    <property type="match status" value="1"/>
</dbReference>
<dbReference type="InterPro" id="IPR004358">
    <property type="entry name" value="Sig_transdc_His_kin-like_C"/>
</dbReference>
<feature type="coiled-coil region" evidence="7">
    <location>
        <begin position="138"/>
        <end position="172"/>
    </location>
</feature>
<evidence type="ECO:0000256" key="5">
    <source>
        <dbReference type="ARBA" id="ARBA00022777"/>
    </source>
</evidence>
<dbReference type="EMBL" id="CP012672">
    <property type="protein sequence ID" value="AUX28218.1"/>
    <property type="molecule type" value="Genomic_DNA"/>
</dbReference>
<dbReference type="SUPFAM" id="SSF55874">
    <property type="entry name" value="ATPase domain of HSP90 chaperone/DNA topoisomerase II/histidine kinase"/>
    <property type="match status" value="2"/>
</dbReference>
<dbReference type="Gene3D" id="3.30.565.10">
    <property type="entry name" value="Histidine kinase-like ATPase, C-terminal domain"/>
    <property type="match status" value="2"/>
</dbReference>
<organism evidence="12 13">
    <name type="scientific">Sorangium cellulosum</name>
    <name type="common">Polyangium cellulosum</name>
    <dbReference type="NCBI Taxonomy" id="56"/>
    <lineage>
        <taxon>Bacteria</taxon>
        <taxon>Pseudomonadati</taxon>
        <taxon>Myxococcota</taxon>
        <taxon>Polyangia</taxon>
        <taxon>Polyangiales</taxon>
        <taxon>Polyangiaceae</taxon>
        <taxon>Sorangium</taxon>
    </lineage>
</organism>
<dbReference type="SMART" id="SM00448">
    <property type="entry name" value="REC"/>
    <property type="match status" value="1"/>
</dbReference>
<evidence type="ECO:0000259" key="10">
    <source>
        <dbReference type="PROSITE" id="PS50110"/>
    </source>
</evidence>
<dbReference type="CDD" id="cd00130">
    <property type="entry name" value="PAS"/>
    <property type="match status" value="1"/>
</dbReference>
<dbReference type="Pfam" id="PF00072">
    <property type="entry name" value="Response_reg"/>
    <property type="match status" value="1"/>
</dbReference>
<feature type="region of interest" description="Disordered" evidence="8">
    <location>
        <begin position="382"/>
        <end position="458"/>
    </location>
</feature>
<sequence length="871" mass="95820">MSDPKDRKRTPPLLPGARQEQLLRHIISTFPYSIWWKDRDCVYLGTNEMSARGAGLSRAEDIIGLTDYDLPWTREEAEHYIRVDKAVMASGEPMLNIEETQRQADGSTRYLLTCKVPLKDDNGEVFGILGSWTDITDRKLTEMALARAKDEAERAKDEAERANNAKSDFLAAVSHELRTPLTLILSPLERLLEAQHTALPGDVRDELELIRRNTARLLNVVSDLLDFSKAEAARMEVDWEPVDVNRFTSLMLSDIRPSAVARGRTLSMTGDALGVVLLDRYKYERILLNLISNALKFSHPGGHVEVSLRALDDASFELSVRDEGIGIPRHELGKLFSKFTQVDGSVTRRYEGTGLGLSLVKQFAELMRGAVAIESELGQGTTVRVRLPRTDEDGAPQDTEPRSRSENSAAQTRRWLSSLPPVEAAPEQAGQGPDAGAPRAARRSSRPPGATRAAGPGAEADRPLLLLVDDNPDMRQFMRALLSPSYRLVEAQNGLEAQELIERSPPQVIVSDVMMPRMSGIELTAWLKAHPVLRHVPVILVTARADDEAIASGLDGGADEYLVKPFAPRELLARVRSMVRLYRSYQQLGAEQAEIARHSGMAQVAMDVLHSAGNTLSSAGITADLVRDRLARSRLPRLSRALGELLAGGGPDLAEPAGEPRSESLRRYVELALAALEQEQAETAADVERLREQLDVIRDAIRAQERYAYRNAYRTERLSVSEVIHESLHAHGVALVNARVALQLDLRPVDDVVANRHDLLTILYNLLDNARAALGEAEALEPWIEISTWQDGAEVCCAVEDNGPGIPEGARMQVFQYGFTTREGANGIGLHFSANRMKSFGGSIRIEEGREGGARVVLTFAAAHGAGARGR</sequence>
<feature type="domain" description="Histidine kinase" evidence="9">
    <location>
        <begin position="686"/>
        <end position="864"/>
    </location>
</feature>
<dbReference type="InterPro" id="IPR005467">
    <property type="entry name" value="His_kinase_dom"/>
</dbReference>
<dbReference type="InterPro" id="IPR013656">
    <property type="entry name" value="PAS_4"/>
</dbReference>
<dbReference type="InterPro" id="IPR035965">
    <property type="entry name" value="PAS-like_dom_sf"/>
</dbReference>
<dbReference type="InterPro" id="IPR003661">
    <property type="entry name" value="HisK_dim/P_dom"/>
</dbReference>
<dbReference type="Gene3D" id="1.10.287.130">
    <property type="match status" value="1"/>
</dbReference>
<feature type="compositionally biased region" description="Low complexity" evidence="8">
    <location>
        <begin position="424"/>
        <end position="439"/>
    </location>
</feature>
<evidence type="ECO:0000259" key="9">
    <source>
        <dbReference type="PROSITE" id="PS50109"/>
    </source>
</evidence>
<feature type="compositionally biased region" description="Low complexity" evidence="8">
    <location>
        <begin position="446"/>
        <end position="458"/>
    </location>
</feature>
<keyword evidence="7" id="KW-0175">Coiled coil</keyword>
<reference evidence="12 13" key="1">
    <citation type="submission" date="2015-09" db="EMBL/GenBank/DDBJ databases">
        <title>Sorangium comparison.</title>
        <authorList>
            <person name="Zaburannyi N."/>
            <person name="Bunk B."/>
            <person name="Overmann J."/>
            <person name="Mueller R."/>
        </authorList>
    </citation>
    <scope>NUCLEOTIDE SEQUENCE [LARGE SCALE GENOMIC DNA]</scope>
    <source>
        <strain evidence="12 13">So ce836</strain>
    </source>
</reference>
<feature type="coiled-coil region" evidence="7">
    <location>
        <begin position="673"/>
        <end position="707"/>
    </location>
</feature>
<dbReference type="PANTHER" id="PTHR43547:SF2">
    <property type="entry name" value="HYBRID SIGNAL TRANSDUCTION HISTIDINE KINASE C"/>
    <property type="match status" value="1"/>
</dbReference>
<dbReference type="RefSeq" id="WP_129572606.1">
    <property type="nucleotide sequence ID" value="NZ_CP012672.1"/>
</dbReference>
<feature type="modified residue" description="4-aspartylphosphate" evidence="6">
    <location>
        <position position="512"/>
    </location>
</feature>
<gene>
    <name evidence="12" type="ORF">SOCE836_002860</name>
</gene>
<dbReference type="InterPro" id="IPR036890">
    <property type="entry name" value="HATPase_C_sf"/>
</dbReference>
<evidence type="ECO:0000256" key="6">
    <source>
        <dbReference type="PROSITE-ProRule" id="PRU00169"/>
    </source>
</evidence>
<dbReference type="Pfam" id="PF08448">
    <property type="entry name" value="PAS_4"/>
    <property type="match status" value="1"/>
</dbReference>
<protein>
    <recommendedName>
        <fullName evidence="2">histidine kinase</fullName>
        <ecNumber evidence="2">2.7.13.3</ecNumber>
    </recommendedName>
</protein>
<dbReference type="PRINTS" id="PR00344">
    <property type="entry name" value="BCTRLSENSOR"/>
</dbReference>
<dbReference type="CDD" id="cd00082">
    <property type="entry name" value="HisKA"/>
    <property type="match status" value="1"/>
</dbReference>
<dbReference type="FunFam" id="3.30.565.10:FF:000006">
    <property type="entry name" value="Sensor histidine kinase WalK"/>
    <property type="match status" value="1"/>
</dbReference>
<evidence type="ECO:0000256" key="2">
    <source>
        <dbReference type="ARBA" id="ARBA00012438"/>
    </source>
</evidence>
<dbReference type="Gene3D" id="3.40.50.2300">
    <property type="match status" value="1"/>
</dbReference>
<dbReference type="Gene3D" id="3.30.450.20">
    <property type="entry name" value="PAS domain"/>
    <property type="match status" value="1"/>
</dbReference>
<dbReference type="InterPro" id="IPR036097">
    <property type="entry name" value="HisK_dim/P_sf"/>
</dbReference>
<evidence type="ECO:0000313" key="12">
    <source>
        <dbReference type="EMBL" id="AUX28218.1"/>
    </source>
</evidence>
<dbReference type="InterPro" id="IPR011006">
    <property type="entry name" value="CheY-like_superfamily"/>
</dbReference>
<dbReference type="InterPro" id="IPR000700">
    <property type="entry name" value="PAS-assoc_C"/>
</dbReference>
<dbReference type="PANTHER" id="PTHR43547">
    <property type="entry name" value="TWO-COMPONENT HISTIDINE KINASE"/>
    <property type="match status" value="1"/>
</dbReference>
<name>A0A4P2QFI7_SORCE</name>
<evidence type="ECO:0000256" key="7">
    <source>
        <dbReference type="SAM" id="Coils"/>
    </source>
</evidence>
<feature type="domain" description="Response regulatory" evidence="10">
    <location>
        <begin position="464"/>
        <end position="579"/>
    </location>
</feature>
<dbReference type="SUPFAM" id="SSF52172">
    <property type="entry name" value="CheY-like"/>
    <property type="match status" value="1"/>
</dbReference>
<feature type="domain" description="PAC" evidence="11">
    <location>
        <begin position="95"/>
        <end position="147"/>
    </location>
</feature>
<feature type="domain" description="Histidine kinase" evidence="9">
    <location>
        <begin position="172"/>
        <end position="391"/>
    </location>
</feature>
<dbReference type="AlphaFoldDB" id="A0A4P2QFI7"/>
<dbReference type="SMART" id="SM00387">
    <property type="entry name" value="HATPase_c"/>
    <property type="match status" value="2"/>
</dbReference>
<proteinExistence type="predicted"/>
<feature type="compositionally biased region" description="Polar residues" evidence="8">
    <location>
        <begin position="406"/>
        <end position="415"/>
    </location>
</feature>
<accession>A0A4P2QFI7</accession>
<dbReference type="SUPFAM" id="SSF47384">
    <property type="entry name" value="Homodimeric domain of signal transducing histidine kinase"/>
    <property type="match status" value="1"/>
</dbReference>
<evidence type="ECO:0000259" key="11">
    <source>
        <dbReference type="PROSITE" id="PS50113"/>
    </source>
</evidence>
<dbReference type="InterPro" id="IPR003594">
    <property type="entry name" value="HATPase_dom"/>
</dbReference>
<evidence type="ECO:0000313" key="13">
    <source>
        <dbReference type="Proteomes" id="UP000295497"/>
    </source>
</evidence>
<dbReference type="SUPFAM" id="SSF55785">
    <property type="entry name" value="PYP-like sensor domain (PAS domain)"/>
    <property type="match status" value="1"/>
</dbReference>
<dbReference type="PROSITE" id="PS50110">
    <property type="entry name" value="RESPONSE_REGULATORY"/>
    <property type="match status" value="1"/>
</dbReference>
<keyword evidence="3 6" id="KW-0597">Phosphoprotein</keyword>
<evidence type="ECO:0000256" key="8">
    <source>
        <dbReference type="SAM" id="MobiDB-lite"/>
    </source>
</evidence>
<evidence type="ECO:0000256" key="3">
    <source>
        <dbReference type="ARBA" id="ARBA00022553"/>
    </source>
</evidence>
<dbReference type="GO" id="GO:0000155">
    <property type="term" value="F:phosphorelay sensor kinase activity"/>
    <property type="evidence" value="ECO:0007669"/>
    <property type="project" value="InterPro"/>
</dbReference>
<dbReference type="SMART" id="SM00388">
    <property type="entry name" value="HisKA"/>
    <property type="match status" value="1"/>
</dbReference>
<dbReference type="EC" id="2.7.13.3" evidence="2"/>
<dbReference type="InterPro" id="IPR001789">
    <property type="entry name" value="Sig_transdc_resp-reg_receiver"/>
</dbReference>
<evidence type="ECO:0000256" key="4">
    <source>
        <dbReference type="ARBA" id="ARBA00022679"/>
    </source>
</evidence>
<dbReference type="Proteomes" id="UP000295497">
    <property type="component" value="Chromosome"/>
</dbReference>
<dbReference type="PROSITE" id="PS50113">
    <property type="entry name" value="PAC"/>
    <property type="match status" value="1"/>
</dbReference>
<dbReference type="Pfam" id="PF02518">
    <property type="entry name" value="HATPase_c"/>
    <property type="match status" value="2"/>
</dbReference>
<dbReference type="CDD" id="cd16922">
    <property type="entry name" value="HATPase_EvgS-ArcB-TorS-like"/>
    <property type="match status" value="1"/>
</dbReference>
<dbReference type="InterPro" id="IPR000014">
    <property type="entry name" value="PAS"/>
</dbReference>